<sequence length="165" mass="19182">MRTPLLSSPDTLQVNILNCDVEERNVAKKESFSMLWEDLTMEIRRQERTTLLEWNSFRHETYEKQHQDTILVQRSPSLKIQMGRLGEKMKVYRLPYKNVLPVPLFKPSKLPSKHNYASEGCQTRNVPASEKEAIRQMAKGPQSTKPGFQVSSLLPQQNIWCPSMH</sequence>
<dbReference type="Proteomes" id="UP000472272">
    <property type="component" value="Chromosome 13"/>
</dbReference>
<dbReference type="GO" id="GO:0008307">
    <property type="term" value="F:structural constituent of muscle"/>
    <property type="evidence" value="ECO:0007669"/>
    <property type="project" value="TreeGrafter"/>
</dbReference>
<dbReference type="InterPro" id="IPR023111">
    <property type="entry name" value="Titin-like_dom_sf"/>
</dbReference>
<dbReference type="GO" id="GO:0030674">
    <property type="term" value="F:protein-macromolecule adaptor activity"/>
    <property type="evidence" value="ECO:0007669"/>
    <property type="project" value="TreeGrafter"/>
</dbReference>
<dbReference type="GO" id="GO:0030240">
    <property type="term" value="P:skeletal muscle thin filament assembly"/>
    <property type="evidence" value="ECO:0007669"/>
    <property type="project" value="TreeGrafter"/>
</dbReference>
<dbReference type="Ensembl" id="ENSPMRT00000026811.1">
    <property type="protein sequence ID" value="ENSPMRP00000025260.1"/>
    <property type="gene ID" value="ENSPMRG00000016354.1"/>
</dbReference>
<keyword evidence="2" id="KW-1185">Reference proteome</keyword>
<dbReference type="GeneID" id="114582615"/>
<dbReference type="AlphaFoldDB" id="A0A670JMW7"/>
<reference evidence="1" key="3">
    <citation type="submission" date="2025-09" db="UniProtKB">
        <authorList>
            <consortium name="Ensembl"/>
        </authorList>
    </citation>
    <scope>IDENTIFICATION</scope>
</reference>
<evidence type="ECO:0000313" key="2">
    <source>
        <dbReference type="Proteomes" id="UP000472272"/>
    </source>
</evidence>
<dbReference type="GO" id="GO:0003009">
    <property type="term" value="P:skeletal muscle contraction"/>
    <property type="evidence" value="ECO:0007669"/>
    <property type="project" value="TreeGrafter"/>
</dbReference>
<organism evidence="1 2">
    <name type="scientific">Podarcis muralis</name>
    <name type="common">Wall lizard</name>
    <name type="synonym">Lacerta muralis</name>
    <dbReference type="NCBI Taxonomy" id="64176"/>
    <lineage>
        <taxon>Eukaryota</taxon>
        <taxon>Metazoa</taxon>
        <taxon>Chordata</taxon>
        <taxon>Craniata</taxon>
        <taxon>Vertebrata</taxon>
        <taxon>Euteleostomi</taxon>
        <taxon>Lepidosauria</taxon>
        <taxon>Squamata</taxon>
        <taxon>Bifurcata</taxon>
        <taxon>Unidentata</taxon>
        <taxon>Episquamata</taxon>
        <taxon>Laterata</taxon>
        <taxon>Lacertibaenia</taxon>
        <taxon>Lacertidae</taxon>
        <taxon>Podarcis</taxon>
    </lineage>
</organism>
<dbReference type="GO" id="GO:0035995">
    <property type="term" value="P:detection of muscle stretch"/>
    <property type="evidence" value="ECO:0007669"/>
    <property type="project" value="TreeGrafter"/>
</dbReference>
<dbReference type="RefSeq" id="XP_028559608.1">
    <property type="nucleotide sequence ID" value="XM_028703775.1"/>
</dbReference>
<reference evidence="1 2" key="1">
    <citation type="journal article" date="2019" name="Proc. Natl. Acad. Sci. U.S.A.">
        <title>Regulatory changes in pterin and carotenoid genes underlie balanced color polymorphisms in the wall lizard.</title>
        <authorList>
            <person name="Andrade P."/>
            <person name="Pinho C."/>
            <person name="Perez I de Lanuza G."/>
            <person name="Afonso S."/>
            <person name="Brejcha J."/>
            <person name="Rubin C.J."/>
            <person name="Wallerman O."/>
            <person name="Pereira P."/>
            <person name="Sabatino S.J."/>
            <person name="Bellati A."/>
            <person name="Pellitteri-Rosa D."/>
            <person name="Bosakova Z."/>
            <person name="Bunikis I."/>
            <person name="Carretero M.A."/>
            <person name="Feiner N."/>
            <person name="Marsik P."/>
            <person name="Pauperio F."/>
            <person name="Salvi D."/>
            <person name="Soler L."/>
            <person name="While G.M."/>
            <person name="Uller T."/>
            <person name="Font E."/>
            <person name="Andersson L."/>
            <person name="Carneiro M."/>
        </authorList>
    </citation>
    <scope>NUCLEOTIDE SEQUENCE</scope>
</reference>
<name>A0A670JMW7_PODMU</name>
<dbReference type="GO" id="GO:0031432">
    <property type="term" value="F:titin binding"/>
    <property type="evidence" value="ECO:0007669"/>
    <property type="project" value="TreeGrafter"/>
</dbReference>
<dbReference type="KEGG" id="pmua:114582615"/>
<dbReference type="GO" id="GO:0048769">
    <property type="term" value="P:sarcomerogenesis"/>
    <property type="evidence" value="ECO:0007669"/>
    <property type="project" value="TreeGrafter"/>
</dbReference>
<dbReference type="GO" id="GO:0030018">
    <property type="term" value="C:Z disc"/>
    <property type="evidence" value="ECO:0007669"/>
    <property type="project" value="TreeGrafter"/>
</dbReference>
<dbReference type="PANTHER" id="PTHR15143">
    <property type="entry name" value="TELETHONIN"/>
    <property type="match status" value="1"/>
</dbReference>
<dbReference type="GO" id="GO:0055003">
    <property type="term" value="P:cardiac myofibril assembly"/>
    <property type="evidence" value="ECO:0007669"/>
    <property type="project" value="TreeGrafter"/>
</dbReference>
<dbReference type="GO" id="GO:0055008">
    <property type="term" value="P:cardiac muscle tissue morphogenesis"/>
    <property type="evidence" value="ECO:0007669"/>
    <property type="project" value="TreeGrafter"/>
</dbReference>
<accession>A0A670JMW7</accession>
<evidence type="ECO:0000313" key="1">
    <source>
        <dbReference type="Ensembl" id="ENSPMRP00000025260.1"/>
    </source>
</evidence>
<dbReference type="Gene3D" id="2.20.160.10">
    <property type="entry name" value="titin domain like"/>
    <property type="match status" value="1"/>
</dbReference>
<proteinExistence type="predicted"/>
<dbReference type="Pfam" id="PF09470">
    <property type="entry name" value="Telethonin"/>
    <property type="match status" value="1"/>
</dbReference>
<dbReference type="PANTHER" id="PTHR15143:SF0">
    <property type="entry name" value="TELETHONIN"/>
    <property type="match status" value="1"/>
</dbReference>
<reference evidence="1" key="2">
    <citation type="submission" date="2025-08" db="UniProtKB">
        <authorList>
            <consortium name="Ensembl"/>
        </authorList>
    </citation>
    <scope>IDENTIFICATION</scope>
</reference>
<dbReference type="OrthoDB" id="8532967at2759"/>
<dbReference type="GO" id="GO:0030241">
    <property type="term" value="P:skeletal muscle myosin thick filament assembly"/>
    <property type="evidence" value="ECO:0007669"/>
    <property type="project" value="TreeGrafter"/>
</dbReference>
<protein>
    <submittedName>
        <fullName evidence="1">Telethonin-like</fullName>
    </submittedName>
</protein>
<gene>
    <name evidence="1" type="primary">LOC114582615</name>
</gene>
<dbReference type="GeneTree" id="ENSGT00390000012014"/>
<dbReference type="InterPro" id="IPR015667">
    <property type="entry name" value="Telethonin"/>
</dbReference>
<dbReference type="GO" id="GO:0060048">
    <property type="term" value="P:cardiac muscle contraction"/>
    <property type="evidence" value="ECO:0007669"/>
    <property type="project" value="TreeGrafter"/>
</dbReference>
<dbReference type="OMA" id="WEDLTME"/>
<dbReference type="GO" id="GO:0070080">
    <property type="term" value="F:titin Z domain binding"/>
    <property type="evidence" value="ECO:0007669"/>
    <property type="project" value="TreeGrafter"/>
</dbReference>